<reference evidence="3" key="1">
    <citation type="submission" date="2025-08" db="UniProtKB">
        <authorList>
            <consortium name="RefSeq"/>
        </authorList>
    </citation>
    <scope>IDENTIFICATION</scope>
    <source>
        <strain evidence="3">J_2021</strain>
        <tissue evidence="3">Erythrocytes</tissue>
    </source>
</reference>
<sequence>MEGTSGCTDTQAAAAMDSDTQLREKAGTSCTAVMEAGHVLGKEDAILEAETGLCTAKGKLRPPSKNCRESSKGSEKGKIPAKNQGTPPQMAPTAAASAEGGMEASMDCGYLAETVALQVLEEKSAAKITEEEVKLAIESLQNKKAPGPDGLTSEFYKTFKDRLAPALVEVFCLQESDLPPSMQFSSLILSSKGKDEKHIENWRPIALPNTDRKILAKVIFFCLSLFSSTSLSDCQGR</sequence>
<dbReference type="KEGG" id="xla:121395088"/>
<dbReference type="PANTHER" id="PTHR19446">
    <property type="entry name" value="REVERSE TRANSCRIPTASES"/>
    <property type="match status" value="1"/>
</dbReference>
<proteinExistence type="predicted"/>
<dbReference type="GeneID" id="121395088"/>
<feature type="compositionally biased region" description="Polar residues" evidence="1">
    <location>
        <begin position="1"/>
        <end position="11"/>
    </location>
</feature>
<gene>
    <name evidence="3" type="primary">LOC121395088</name>
</gene>
<evidence type="ECO:0000256" key="1">
    <source>
        <dbReference type="SAM" id="MobiDB-lite"/>
    </source>
</evidence>
<evidence type="ECO:0000313" key="3">
    <source>
        <dbReference type="RefSeq" id="XP_041423587.1"/>
    </source>
</evidence>
<accession>A0A8J1L226</accession>
<keyword evidence="2" id="KW-1185">Reference proteome</keyword>
<organism evidence="2 3">
    <name type="scientific">Xenopus laevis</name>
    <name type="common">African clawed frog</name>
    <dbReference type="NCBI Taxonomy" id="8355"/>
    <lineage>
        <taxon>Eukaryota</taxon>
        <taxon>Metazoa</taxon>
        <taxon>Chordata</taxon>
        <taxon>Craniata</taxon>
        <taxon>Vertebrata</taxon>
        <taxon>Euteleostomi</taxon>
        <taxon>Amphibia</taxon>
        <taxon>Batrachia</taxon>
        <taxon>Anura</taxon>
        <taxon>Pipoidea</taxon>
        <taxon>Pipidae</taxon>
        <taxon>Xenopodinae</taxon>
        <taxon>Xenopus</taxon>
        <taxon>Xenopus</taxon>
    </lineage>
</organism>
<dbReference type="OrthoDB" id="9797508at2759"/>
<dbReference type="RefSeq" id="XP_041423587.1">
    <property type="nucleotide sequence ID" value="XM_041567653.1"/>
</dbReference>
<feature type="region of interest" description="Disordered" evidence="1">
    <location>
        <begin position="1"/>
        <end position="26"/>
    </location>
</feature>
<feature type="compositionally biased region" description="Basic and acidic residues" evidence="1">
    <location>
        <begin position="66"/>
        <end position="78"/>
    </location>
</feature>
<name>A0A8J1L226_XENLA</name>
<protein>
    <submittedName>
        <fullName evidence="3">Uncharacterized protein LOC121395088</fullName>
    </submittedName>
</protein>
<evidence type="ECO:0000313" key="2">
    <source>
        <dbReference type="Proteomes" id="UP000186698"/>
    </source>
</evidence>
<dbReference type="Proteomes" id="UP000186698">
    <property type="component" value="Chromosome 6S"/>
</dbReference>
<feature type="region of interest" description="Disordered" evidence="1">
    <location>
        <begin position="57"/>
        <end position="99"/>
    </location>
</feature>
<dbReference type="AlphaFoldDB" id="A0A8J1L226"/>